<organism evidence="2 3">
    <name type="scientific">Eumeta variegata</name>
    <name type="common">Bagworm moth</name>
    <name type="synonym">Eumeta japonica</name>
    <dbReference type="NCBI Taxonomy" id="151549"/>
    <lineage>
        <taxon>Eukaryota</taxon>
        <taxon>Metazoa</taxon>
        <taxon>Ecdysozoa</taxon>
        <taxon>Arthropoda</taxon>
        <taxon>Hexapoda</taxon>
        <taxon>Insecta</taxon>
        <taxon>Pterygota</taxon>
        <taxon>Neoptera</taxon>
        <taxon>Endopterygota</taxon>
        <taxon>Lepidoptera</taxon>
        <taxon>Glossata</taxon>
        <taxon>Ditrysia</taxon>
        <taxon>Tineoidea</taxon>
        <taxon>Psychidae</taxon>
        <taxon>Oiketicinae</taxon>
        <taxon>Eumeta</taxon>
    </lineage>
</organism>
<dbReference type="EMBL" id="BGZK01001694">
    <property type="protein sequence ID" value="GBP84714.1"/>
    <property type="molecule type" value="Genomic_DNA"/>
</dbReference>
<comment type="caution">
    <text evidence="2">The sequence shown here is derived from an EMBL/GenBank/DDBJ whole genome shotgun (WGS) entry which is preliminary data.</text>
</comment>
<feature type="compositionally biased region" description="Basic residues" evidence="1">
    <location>
        <begin position="1"/>
        <end position="14"/>
    </location>
</feature>
<evidence type="ECO:0000313" key="3">
    <source>
        <dbReference type="Proteomes" id="UP000299102"/>
    </source>
</evidence>
<keyword evidence="3" id="KW-1185">Reference proteome</keyword>
<name>A0A4C1ZCA7_EUMVA</name>
<feature type="region of interest" description="Disordered" evidence="1">
    <location>
        <begin position="144"/>
        <end position="170"/>
    </location>
</feature>
<protein>
    <submittedName>
        <fullName evidence="2">Uncharacterized protein</fullName>
    </submittedName>
</protein>
<reference evidence="2 3" key="1">
    <citation type="journal article" date="2019" name="Commun. Biol.">
        <title>The bagworm genome reveals a unique fibroin gene that provides high tensile strength.</title>
        <authorList>
            <person name="Kono N."/>
            <person name="Nakamura H."/>
            <person name="Ohtoshi R."/>
            <person name="Tomita M."/>
            <person name="Numata K."/>
            <person name="Arakawa K."/>
        </authorList>
    </citation>
    <scope>NUCLEOTIDE SEQUENCE [LARGE SCALE GENOMIC DNA]</scope>
</reference>
<dbReference type="AlphaFoldDB" id="A0A4C1ZCA7"/>
<evidence type="ECO:0000313" key="2">
    <source>
        <dbReference type="EMBL" id="GBP84714.1"/>
    </source>
</evidence>
<evidence type="ECO:0000256" key="1">
    <source>
        <dbReference type="SAM" id="MobiDB-lite"/>
    </source>
</evidence>
<proteinExistence type="predicted"/>
<sequence>MLRVAPRRSERRPRRGPEREEEDTGSLTRAWLSCAPPPSSTTTPSKKNEEVEGRGSLTRTALAAAVGCVDSLISGRRARSVRSTPSGSPMRAALIRSTSTSVRPPAVGCVRSLFCASLPPSATTSSQLGAPPPAIERMRDDARARGWPGVGTGSTPRQGTERREEVEGRGSLTHTALAAVVRCVDSLISGRQARSVRSTPSGSTIRAALIRSASTSVRPPAVGCVCSLSCASLQPSSSTNRQAGCPPPPAG</sequence>
<dbReference type="Proteomes" id="UP000299102">
    <property type="component" value="Unassembled WGS sequence"/>
</dbReference>
<feature type="compositionally biased region" description="Basic and acidic residues" evidence="1">
    <location>
        <begin position="159"/>
        <end position="168"/>
    </location>
</feature>
<accession>A0A4C1ZCA7</accession>
<gene>
    <name evidence="2" type="ORF">EVAR_32340_1</name>
</gene>
<feature type="region of interest" description="Disordered" evidence="1">
    <location>
        <begin position="1"/>
        <end position="56"/>
    </location>
</feature>